<proteinExistence type="predicted"/>
<gene>
    <name evidence="2" type="ORF">POM88_044879</name>
</gene>
<dbReference type="InterPro" id="IPR052751">
    <property type="entry name" value="Plant_MAPKKK"/>
</dbReference>
<dbReference type="AlphaFoldDB" id="A0AAD8M3A3"/>
<reference evidence="2" key="1">
    <citation type="submission" date="2023-02" db="EMBL/GenBank/DDBJ databases">
        <title>Genome of toxic invasive species Heracleum sosnowskyi carries increased number of genes despite the absence of recent whole-genome duplications.</title>
        <authorList>
            <person name="Schelkunov M."/>
            <person name="Shtratnikova V."/>
            <person name="Makarenko M."/>
            <person name="Klepikova A."/>
            <person name="Omelchenko D."/>
            <person name="Novikova G."/>
            <person name="Obukhova E."/>
            <person name="Bogdanov V."/>
            <person name="Penin A."/>
            <person name="Logacheva M."/>
        </authorList>
    </citation>
    <scope>NUCLEOTIDE SEQUENCE</scope>
    <source>
        <strain evidence="2">Hsosn_3</strain>
        <tissue evidence="2">Leaf</tissue>
    </source>
</reference>
<dbReference type="Proteomes" id="UP001237642">
    <property type="component" value="Unassembled WGS sequence"/>
</dbReference>
<dbReference type="InterPro" id="IPR011009">
    <property type="entry name" value="Kinase-like_dom_sf"/>
</dbReference>
<dbReference type="SUPFAM" id="SSF56112">
    <property type="entry name" value="Protein kinase-like (PK-like)"/>
    <property type="match status" value="1"/>
</dbReference>
<dbReference type="PROSITE" id="PS00108">
    <property type="entry name" value="PROTEIN_KINASE_ST"/>
    <property type="match status" value="1"/>
</dbReference>
<comment type="caution">
    <text evidence="2">The sequence shown here is derived from an EMBL/GenBank/DDBJ whole genome shotgun (WGS) entry which is preliminary data.</text>
</comment>
<keyword evidence="2" id="KW-0418">Kinase</keyword>
<dbReference type="GO" id="GO:0005524">
    <property type="term" value="F:ATP binding"/>
    <property type="evidence" value="ECO:0007669"/>
    <property type="project" value="InterPro"/>
</dbReference>
<dbReference type="PANTHER" id="PTHR48011">
    <property type="entry name" value="CCR4-NOT TRANSCRIPTIONAL COMPLEX SUBUNIT CAF120-RELATED"/>
    <property type="match status" value="1"/>
</dbReference>
<dbReference type="InterPro" id="IPR008271">
    <property type="entry name" value="Ser/Thr_kinase_AS"/>
</dbReference>
<evidence type="ECO:0000259" key="1">
    <source>
        <dbReference type="PROSITE" id="PS50011"/>
    </source>
</evidence>
<keyword evidence="3" id="KW-1185">Reference proteome</keyword>
<dbReference type="Gene3D" id="1.10.510.10">
    <property type="entry name" value="Transferase(Phosphotransferase) domain 1"/>
    <property type="match status" value="1"/>
</dbReference>
<feature type="domain" description="Protein kinase" evidence="1">
    <location>
        <begin position="1"/>
        <end position="101"/>
    </location>
</feature>
<keyword evidence="2" id="KW-0808">Transferase</keyword>
<dbReference type="PROSITE" id="PS50011">
    <property type="entry name" value="PROTEIN_KINASE_DOM"/>
    <property type="match status" value="1"/>
</dbReference>
<evidence type="ECO:0000313" key="3">
    <source>
        <dbReference type="Proteomes" id="UP001237642"/>
    </source>
</evidence>
<reference evidence="2" key="2">
    <citation type="submission" date="2023-05" db="EMBL/GenBank/DDBJ databases">
        <authorList>
            <person name="Schelkunov M.I."/>
        </authorList>
    </citation>
    <scope>NUCLEOTIDE SEQUENCE</scope>
    <source>
        <strain evidence="2">Hsosn_3</strain>
        <tissue evidence="2">Leaf</tissue>
    </source>
</reference>
<sequence length="101" mass="11367">MKELVDDAGGTLEEFLRFRGGKISEFEASYYTNMLLKGLSHVHKKGFVHCDMKPGNILVFPYKHPSVLVKYSPKLADFGSAKRAGETGFEFVDRCSGYKNK</sequence>
<dbReference type="Pfam" id="PF00069">
    <property type="entry name" value="Pkinase"/>
    <property type="match status" value="1"/>
</dbReference>
<dbReference type="EMBL" id="JAUIZM010000010">
    <property type="protein sequence ID" value="KAK1360405.1"/>
    <property type="molecule type" value="Genomic_DNA"/>
</dbReference>
<dbReference type="GO" id="GO:0004672">
    <property type="term" value="F:protein kinase activity"/>
    <property type="evidence" value="ECO:0007669"/>
    <property type="project" value="InterPro"/>
</dbReference>
<protein>
    <submittedName>
        <fullName evidence="2">Protein kinase domain-containing protein</fullName>
    </submittedName>
</protein>
<dbReference type="InterPro" id="IPR000719">
    <property type="entry name" value="Prot_kinase_dom"/>
</dbReference>
<evidence type="ECO:0000313" key="2">
    <source>
        <dbReference type="EMBL" id="KAK1360405.1"/>
    </source>
</evidence>
<dbReference type="PANTHER" id="PTHR48011:SF86">
    <property type="entry name" value="MITOGEN-ACTIVATED PROTEIN KINASE 4-LIKE"/>
    <property type="match status" value="1"/>
</dbReference>
<accession>A0AAD8M3A3</accession>
<dbReference type="GO" id="GO:0007165">
    <property type="term" value="P:signal transduction"/>
    <property type="evidence" value="ECO:0007669"/>
    <property type="project" value="TreeGrafter"/>
</dbReference>
<name>A0AAD8M3A3_9APIA</name>
<organism evidence="2 3">
    <name type="scientific">Heracleum sosnowskyi</name>
    <dbReference type="NCBI Taxonomy" id="360622"/>
    <lineage>
        <taxon>Eukaryota</taxon>
        <taxon>Viridiplantae</taxon>
        <taxon>Streptophyta</taxon>
        <taxon>Embryophyta</taxon>
        <taxon>Tracheophyta</taxon>
        <taxon>Spermatophyta</taxon>
        <taxon>Magnoliopsida</taxon>
        <taxon>eudicotyledons</taxon>
        <taxon>Gunneridae</taxon>
        <taxon>Pentapetalae</taxon>
        <taxon>asterids</taxon>
        <taxon>campanulids</taxon>
        <taxon>Apiales</taxon>
        <taxon>Apiaceae</taxon>
        <taxon>Apioideae</taxon>
        <taxon>apioid superclade</taxon>
        <taxon>Tordylieae</taxon>
        <taxon>Tordyliinae</taxon>
        <taxon>Heracleum</taxon>
    </lineage>
</organism>